<protein>
    <submittedName>
        <fullName evidence="3">Class I SAM-dependent methyltransferase</fullName>
        <ecNumber evidence="3">2.1.-.-</ecNumber>
    </submittedName>
</protein>
<evidence type="ECO:0000313" key="3">
    <source>
        <dbReference type="EMBL" id="WOJ94799.1"/>
    </source>
</evidence>
<dbReference type="RefSeq" id="WP_407349432.1">
    <property type="nucleotide sequence ID" value="NZ_CP136864.1"/>
</dbReference>
<reference evidence="3 4" key="1">
    <citation type="submission" date="2023-10" db="EMBL/GenBank/DDBJ databases">
        <title>Two novel species belonging to the OM43/NOR5 clade.</title>
        <authorList>
            <person name="Park M."/>
        </authorList>
    </citation>
    <scope>NUCLEOTIDE SEQUENCE [LARGE SCALE GENOMIC DNA]</scope>
    <source>
        <strain evidence="3 4">IMCC43200</strain>
    </source>
</reference>
<organism evidence="3 4">
    <name type="scientific">Congregibacter variabilis</name>
    <dbReference type="NCBI Taxonomy" id="3081200"/>
    <lineage>
        <taxon>Bacteria</taxon>
        <taxon>Pseudomonadati</taxon>
        <taxon>Pseudomonadota</taxon>
        <taxon>Gammaproteobacteria</taxon>
        <taxon>Cellvibrionales</taxon>
        <taxon>Halieaceae</taxon>
        <taxon>Congregibacter</taxon>
    </lineage>
</organism>
<dbReference type="InterPro" id="IPR053173">
    <property type="entry name" value="SAM-binding_MTase"/>
</dbReference>
<keyword evidence="3" id="KW-0808">Transferase</keyword>
<dbReference type="Pfam" id="PF21320">
    <property type="entry name" value="WHD_Rv2258c"/>
    <property type="match status" value="1"/>
</dbReference>
<feature type="domain" description="Methyltransferase" evidence="1">
    <location>
        <begin position="172"/>
        <end position="284"/>
    </location>
</feature>
<evidence type="ECO:0000259" key="2">
    <source>
        <dbReference type="Pfam" id="PF21320"/>
    </source>
</evidence>
<accession>A0ABZ0I7J4</accession>
<feature type="domain" description="S-adenosylmethionine-dependent methyltransferase Rv2258c-like winged HTH" evidence="2">
    <location>
        <begin position="25"/>
        <end position="94"/>
    </location>
</feature>
<dbReference type="GO" id="GO:0008168">
    <property type="term" value="F:methyltransferase activity"/>
    <property type="evidence" value="ECO:0007669"/>
    <property type="project" value="UniProtKB-KW"/>
</dbReference>
<name>A0ABZ0I7J4_9GAMM</name>
<keyword evidence="3" id="KW-0489">Methyltransferase</keyword>
<dbReference type="InterPro" id="IPR029063">
    <property type="entry name" value="SAM-dependent_MTases_sf"/>
</dbReference>
<dbReference type="SUPFAM" id="SSF53335">
    <property type="entry name" value="S-adenosyl-L-methionine-dependent methyltransferases"/>
    <property type="match status" value="1"/>
</dbReference>
<dbReference type="EC" id="2.1.-.-" evidence="3"/>
<evidence type="ECO:0000313" key="4">
    <source>
        <dbReference type="Proteomes" id="UP001626537"/>
    </source>
</evidence>
<dbReference type="PANTHER" id="PTHR45128">
    <property type="entry name" value="METHYLTRANSFERASE TYPE 11"/>
    <property type="match status" value="1"/>
</dbReference>
<gene>
    <name evidence="3" type="ORF">R0135_06425</name>
</gene>
<proteinExistence type="predicted"/>
<keyword evidence="4" id="KW-1185">Reference proteome</keyword>
<dbReference type="PANTHER" id="PTHR45128:SF2">
    <property type="entry name" value="METHYLTRANSFERASE DOMAIN-CONTAINING PROTEIN"/>
    <property type="match status" value="1"/>
</dbReference>
<dbReference type="Gene3D" id="3.40.50.150">
    <property type="entry name" value="Vaccinia Virus protein VP39"/>
    <property type="match status" value="1"/>
</dbReference>
<evidence type="ECO:0000259" key="1">
    <source>
        <dbReference type="Pfam" id="PF13847"/>
    </source>
</evidence>
<dbReference type="Proteomes" id="UP001626537">
    <property type="component" value="Chromosome"/>
</dbReference>
<dbReference type="Pfam" id="PF13847">
    <property type="entry name" value="Methyltransf_31"/>
    <property type="match status" value="1"/>
</dbReference>
<dbReference type="InterPro" id="IPR048711">
    <property type="entry name" value="WHD_Rv2258c"/>
</dbReference>
<dbReference type="GO" id="GO:0032259">
    <property type="term" value="P:methylation"/>
    <property type="evidence" value="ECO:0007669"/>
    <property type="project" value="UniProtKB-KW"/>
</dbReference>
<dbReference type="CDD" id="cd02440">
    <property type="entry name" value="AdoMet_MTases"/>
    <property type="match status" value="1"/>
</dbReference>
<sequence length="353" mass="37445">MAELDMEKLEALAGKVVGNANAAFAGLLAYIGDQTGVYRAMADGEPRSVDEIASIASVDSRYLKELLSANAANDYVNYDAATEKFFLSPEQIAVFATEESPANMHGLLQIIVAQYVEHETAVDVFRTGKGRPWGEQHPCQFCGTDRFFRPGYIANLVENWICALDGVEEKLKAGAKVADVGCGHGSTTVLMAQTYPQSTIFGYDIHGPSIADAKLKAESASVSNISFAEADASTIPANGGYDFICIFDALHDMGDPVGVARHMREALAPGGTLMVVEPLAGDKTEDNLHPLGGVFYAASTLICLPNSRSQEVGLCLGAQAGPKRLTAVLEEAGFSSVRIATTSSTNLVLEARA</sequence>
<dbReference type="InterPro" id="IPR025714">
    <property type="entry name" value="Methyltranfer_dom"/>
</dbReference>
<dbReference type="EMBL" id="CP136864">
    <property type="protein sequence ID" value="WOJ94799.1"/>
    <property type="molecule type" value="Genomic_DNA"/>
</dbReference>